<dbReference type="InterPro" id="IPR032466">
    <property type="entry name" value="Metal_Hydrolase"/>
</dbReference>
<sequence length="307" mass="34060">MPEGRVDTHHHVLPPAYRNWLIEKGLYKARPVPWSVPRTVRMLDDHGIRTAIVSTAPIGLRLDAEDLAPKAREVNEFTAEMAKDYPDRFGFFATLPLPDVDAALEEIRVAYDEFGADGVLLPTNVHGRYLGDPDFEPVFEELDRRNAVLFTHPTGVGGTPAPGIPSYVADYLLDTVRTAIDLVRTGRTVKYPNVRVILSHGGGFVPFAAHRMATAPATWGDLSTAEVVEQMRSFYFDTALTASPSSLPSLLAFAKPGHVLYGSDWPFAEEEIPYYNDFLDTHDMTTEQRDGINHANAQALFPGRIKD</sequence>
<accession>A0ABV9ADR6</accession>
<dbReference type="SUPFAM" id="SSF51556">
    <property type="entry name" value="Metallo-dependent hydrolases"/>
    <property type="match status" value="1"/>
</dbReference>
<feature type="domain" description="Amidohydrolase-related" evidence="2">
    <location>
        <begin position="6"/>
        <end position="302"/>
    </location>
</feature>
<keyword evidence="1" id="KW-0456">Lyase</keyword>
<evidence type="ECO:0000313" key="4">
    <source>
        <dbReference type="Proteomes" id="UP001595839"/>
    </source>
</evidence>
<dbReference type="RefSeq" id="WP_381165994.1">
    <property type="nucleotide sequence ID" value="NZ_JBHSFK010000001.1"/>
</dbReference>
<dbReference type="EMBL" id="JBHSFK010000001">
    <property type="protein sequence ID" value="MFC4497995.1"/>
    <property type="molecule type" value="Genomic_DNA"/>
</dbReference>
<dbReference type="Pfam" id="PF04909">
    <property type="entry name" value="Amidohydro_2"/>
    <property type="match status" value="1"/>
</dbReference>
<reference evidence="4" key="1">
    <citation type="journal article" date="2019" name="Int. J. Syst. Evol. Microbiol.">
        <title>The Global Catalogue of Microorganisms (GCM) 10K type strain sequencing project: providing services to taxonomists for standard genome sequencing and annotation.</title>
        <authorList>
            <consortium name="The Broad Institute Genomics Platform"/>
            <consortium name="The Broad Institute Genome Sequencing Center for Infectious Disease"/>
            <person name="Wu L."/>
            <person name="Ma J."/>
        </authorList>
    </citation>
    <scope>NUCLEOTIDE SEQUENCE [LARGE SCALE GENOMIC DNA]</scope>
    <source>
        <strain evidence="4">CGMCC 4.7177</strain>
    </source>
</reference>
<proteinExistence type="predicted"/>
<keyword evidence="4" id="KW-1185">Reference proteome</keyword>
<gene>
    <name evidence="3" type="ORF">ACFPIH_00440</name>
</gene>
<dbReference type="InterPro" id="IPR032465">
    <property type="entry name" value="ACMSD"/>
</dbReference>
<evidence type="ECO:0000313" key="3">
    <source>
        <dbReference type="EMBL" id="MFC4497995.1"/>
    </source>
</evidence>
<dbReference type="Proteomes" id="UP001595839">
    <property type="component" value="Unassembled WGS sequence"/>
</dbReference>
<dbReference type="PANTHER" id="PTHR21240:SF28">
    <property type="entry name" value="ISO-OROTATE DECARBOXYLASE (EUROFUNG)"/>
    <property type="match status" value="1"/>
</dbReference>
<evidence type="ECO:0000256" key="1">
    <source>
        <dbReference type="ARBA" id="ARBA00023239"/>
    </source>
</evidence>
<comment type="caution">
    <text evidence="3">The sequence shown here is derived from an EMBL/GenBank/DDBJ whole genome shotgun (WGS) entry which is preliminary data.</text>
</comment>
<organism evidence="3 4">
    <name type="scientific">Streptomyces vulcanius</name>
    <dbReference type="NCBI Taxonomy" id="1441876"/>
    <lineage>
        <taxon>Bacteria</taxon>
        <taxon>Bacillati</taxon>
        <taxon>Actinomycetota</taxon>
        <taxon>Actinomycetes</taxon>
        <taxon>Kitasatosporales</taxon>
        <taxon>Streptomycetaceae</taxon>
        <taxon>Streptomyces</taxon>
    </lineage>
</organism>
<dbReference type="Gene3D" id="3.20.20.140">
    <property type="entry name" value="Metal-dependent hydrolases"/>
    <property type="match status" value="1"/>
</dbReference>
<dbReference type="CDD" id="cd01292">
    <property type="entry name" value="metallo-dependent_hydrolases"/>
    <property type="match status" value="1"/>
</dbReference>
<dbReference type="InterPro" id="IPR006680">
    <property type="entry name" value="Amidohydro-rel"/>
</dbReference>
<name>A0ABV9ADR6_9ACTN</name>
<evidence type="ECO:0000259" key="2">
    <source>
        <dbReference type="Pfam" id="PF04909"/>
    </source>
</evidence>
<dbReference type="PANTHER" id="PTHR21240">
    <property type="entry name" value="2-AMINO-3-CARBOXYLMUCONATE-6-SEMIALDEHYDE DECARBOXYLASE"/>
    <property type="match status" value="1"/>
</dbReference>
<protein>
    <submittedName>
        <fullName evidence="3">Amidohydrolase family protein</fullName>
    </submittedName>
</protein>